<dbReference type="eggNOG" id="KOG0504">
    <property type="taxonomic scope" value="Eukaryota"/>
</dbReference>
<keyword evidence="5" id="KW-1185">Reference proteome</keyword>
<dbReference type="Proteomes" id="UP000018144">
    <property type="component" value="Unassembled WGS sequence"/>
</dbReference>
<dbReference type="Gene3D" id="1.25.40.20">
    <property type="entry name" value="Ankyrin repeat-containing domain"/>
    <property type="match status" value="1"/>
</dbReference>
<sequence>MEFAGMLFIAYFGLDEIYEALIKKLNNVDVNRKIFGMTSLLLAVKKGHYAVVRQLIAAEVIDIELKDVYGKTPLFYAAQDGQEDVVRLLLEKGACTNSRDNRGRTPLLHAVGKFVLNCVEPAILVLLEKGAEVNVRDKEGWSVLLIVQGRIASLDCNHILLERMEHILNQRGAVL</sequence>
<accession>U4LVR3</accession>
<dbReference type="SUPFAM" id="SSF48403">
    <property type="entry name" value="Ankyrin repeat"/>
    <property type="match status" value="1"/>
</dbReference>
<dbReference type="Pfam" id="PF12796">
    <property type="entry name" value="Ank_2"/>
    <property type="match status" value="1"/>
</dbReference>
<dbReference type="EMBL" id="HF936631">
    <property type="protein sequence ID" value="CCX34782.1"/>
    <property type="molecule type" value="Genomic_DNA"/>
</dbReference>
<dbReference type="PANTHER" id="PTHR24180:SF45">
    <property type="entry name" value="POLY [ADP-RIBOSE] POLYMERASE TANKYRASE"/>
    <property type="match status" value="1"/>
</dbReference>
<evidence type="ECO:0000313" key="4">
    <source>
        <dbReference type="EMBL" id="CCX34782.1"/>
    </source>
</evidence>
<evidence type="ECO:0000313" key="5">
    <source>
        <dbReference type="Proteomes" id="UP000018144"/>
    </source>
</evidence>
<dbReference type="InterPro" id="IPR036770">
    <property type="entry name" value="Ankyrin_rpt-contain_sf"/>
</dbReference>
<evidence type="ECO:0000256" key="3">
    <source>
        <dbReference type="PROSITE-ProRule" id="PRU00023"/>
    </source>
</evidence>
<dbReference type="InterPro" id="IPR002110">
    <property type="entry name" value="Ankyrin_rpt"/>
</dbReference>
<feature type="repeat" description="ANK" evidence="3">
    <location>
        <begin position="69"/>
        <end position="101"/>
    </location>
</feature>
<dbReference type="PANTHER" id="PTHR24180">
    <property type="entry name" value="CYCLIN-DEPENDENT KINASE INHIBITOR 2C-RELATED"/>
    <property type="match status" value="1"/>
</dbReference>
<keyword evidence="1" id="KW-0677">Repeat</keyword>
<dbReference type="Pfam" id="PF00023">
    <property type="entry name" value="Ank"/>
    <property type="match status" value="1"/>
</dbReference>
<evidence type="ECO:0000256" key="2">
    <source>
        <dbReference type="ARBA" id="ARBA00023043"/>
    </source>
</evidence>
<name>U4LVR3_PYROM</name>
<gene>
    <name evidence="4" type="ORF">PCON_04299</name>
</gene>
<dbReference type="PRINTS" id="PR01415">
    <property type="entry name" value="ANKYRIN"/>
</dbReference>
<organism evidence="4 5">
    <name type="scientific">Pyronema omphalodes (strain CBS 100304)</name>
    <name type="common">Pyronema confluens</name>
    <dbReference type="NCBI Taxonomy" id="1076935"/>
    <lineage>
        <taxon>Eukaryota</taxon>
        <taxon>Fungi</taxon>
        <taxon>Dikarya</taxon>
        <taxon>Ascomycota</taxon>
        <taxon>Pezizomycotina</taxon>
        <taxon>Pezizomycetes</taxon>
        <taxon>Pezizales</taxon>
        <taxon>Pyronemataceae</taxon>
        <taxon>Pyronema</taxon>
    </lineage>
</organism>
<dbReference type="STRING" id="1076935.U4LVR3"/>
<feature type="repeat" description="ANK" evidence="3">
    <location>
        <begin position="102"/>
        <end position="138"/>
    </location>
</feature>
<dbReference type="SMART" id="SM00248">
    <property type="entry name" value="ANK"/>
    <property type="match status" value="3"/>
</dbReference>
<keyword evidence="2 3" id="KW-0040">ANK repeat</keyword>
<protein>
    <submittedName>
        <fullName evidence="4">Similar to Ankyrin repeat domain-containing protein 50 acc. no. Q9ULJ7</fullName>
    </submittedName>
</protein>
<dbReference type="AlphaFoldDB" id="U4LVR3"/>
<proteinExistence type="predicted"/>
<reference evidence="4 5" key="1">
    <citation type="journal article" date="2013" name="PLoS Genet.">
        <title>The genome and development-dependent transcriptomes of Pyronema confluens: a window into fungal evolution.</title>
        <authorList>
            <person name="Traeger S."/>
            <person name="Altegoer F."/>
            <person name="Freitag M."/>
            <person name="Gabaldon T."/>
            <person name="Kempken F."/>
            <person name="Kumar A."/>
            <person name="Marcet-Houben M."/>
            <person name="Poggeler S."/>
            <person name="Stajich J.E."/>
            <person name="Nowrousian M."/>
        </authorList>
    </citation>
    <scope>NUCLEOTIDE SEQUENCE [LARGE SCALE GENOMIC DNA]</scope>
    <source>
        <strain evidence="5">CBS 100304</strain>
        <tissue evidence="4">Vegetative mycelium</tissue>
    </source>
</reference>
<evidence type="ECO:0000256" key="1">
    <source>
        <dbReference type="ARBA" id="ARBA00022737"/>
    </source>
</evidence>
<dbReference type="InterPro" id="IPR051637">
    <property type="entry name" value="Ank_repeat_dom-contain_49"/>
</dbReference>
<dbReference type="PROSITE" id="PS50088">
    <property type="entry name" value="ANK_REPEAT"/>
    <property type="match status" value="2"/>
</dbReference>
<dbReference type="PROSITE" id="PS50297">
    <property type="entry name" value="ANK_REP_REGION"/>
    <property type="match status" value="1"/>
</dbReference>
<dbReference type="OrthoDB" id="341259at2759"/>